<reference evidence="2" key="1">
    <citation type="journal article" date="2013" name="Genome Announc.">
        <title>Draft Genome Sequence of Agarivorans albus Strain MKT 106T, an Agarolytic Marine Bacterium.</title>
        <authorList>
            <person name="Yasuike M."/>
            <person name="Nakamura Y."/>
            <person name="Kai W."/>
            <person name="Fujiwara A."/>
            <person name="Fukui Y."/>
            <person name="Satomi M."/>
            <person name="Sano M."/>
        </authorList>
    </citation>
    <scope>NUCLEOTIDE SEQUENCE [LARGE SCALE GENOMIC DNA]</scope>
</reference>
<keyword evidence="3" id="KW-1185">Reference proteome</keyword>
<organism evidence="2 3">
    <name type="scientific">Agarivorans albus MKT 106</name>
    <dbReference type="NCBI Taxonomy" id="1331007"/>
    <lineage>
        <taxon>Bacteria</taxon>
        <taxon>Pseudomonadati</taxon>
        <taxon>Pseudomonadota</taxon>
        <taxon>Gammaproteobacteria</taxon>
        <taxon>Alteromonadales</taxon>
        <taxon>Alteromonadaceae</taxon>
        <taxon>Agarivorans</taxon>
    </lineage>
</organism>
<protein>
    <submittedName>
        <fullName evidence="2">Putative RTX toxin</fullName>
    </submittedName>
</protein>
<feature type="region of interest" description="Disordered" evidence="1">
    <location>
        <begin position="36"/>
        <end position="68"/>
    </location>
</feature>
<dbReference type="InterPro" id="IPR013783">
    <property type="entry name" value="Ig-like_fold"/>
</dbReference>
<evidence type="ECO:0000256" key="1">
    <source>
        <dbReference type="SAM" id="MobiDB-lite"/>
    </source>
</evidence>
<proteinExistence type="predicted"/>
<dbReference type="PROSITE" id="PS00330">
    <property type="entry name" value="HEMOLYSIN_CALCIUM"/>
    <property type="match status" value="1"/>
</dbReference>
<comment type="caution">
    <text evidence="2">The sequence shown here is derived from an EMBL/GenBank/DDBJ whole genome shotgun (WGS) entry which is preliminary data.</text>
</comment>
<dbReference type="InterPro" id="IPR018511">
    <property type="entry name" value="Hemolysin-typ_Ca-bd_CS"/>
</dbReference>
<dbReference type="Gene3D" id="2.60.40.10">
    <property type="entry name" value="Immunoglobulins"/>
    <property type="match status" value="5"/>
</dbReference>
<dbReference type="InterPro" id="IPR019959">
    <property type="entry name" value="T1SS-143_rpt-cont_dom"/>
</dbReference>
<evidence type="ECO:0000313" key="3">
    <source>
        <dbReference type="Proteomes" id="UP000014461"/>
    </source>
</evidence>
<sequence length="3225" mass="339987">MGDGRWLKVEPTEIIDSSIPLVKNLVSDAEQTIADSELDSTETNNSQQDSPPLYSGNTSPLSGEQGSQGASFIVRVQPTLDETLPEAGFNTQATEQAVTNTNQQGAQADQIPPLSNQAQLTVNIVDGGDGYENQFEVPAVLITGEAPDVEDGRIVVITLTDSAGQTLTVEAVVRNNNYSYQDLDIQSLNEGPIDVYASVTDYFGQFVDANDSSIKDVTAVIEAEIDGQGDNYVNQYEQAITPLYGNIIGIEDNQVVLVQVVDESGQQLSFTSQVLNNSWNIASADLTALQDGVLTINVSAVDIAGNPASASSTIIKDTLASLTADIDGVNDNYINAIESPSTLLYGQVAAVEDGQIVSVTVTDNNGEQLSFQTTVTNNSWQISNVDLTPLAEGSLTITANTSDIAGNLASASSSIVKDTLANISANIDGQGDNYVNALEVPATQLFGEITDVEDGQLVNIQITDINGASLNLKTTVANGQWLIPSSNLSNLADGELNLTASTSDIAGNSVSATTSIIKDTQASISARFEGNGDNALNQAEVGQSLLEGELVDVEDGQPINITVTDSLGTSLQFTTTSLNNHWQVVENLSGLADGELQLTVTSNDIAGNPASANNVITLDTSIPTIDIDTLDGFSISQFKAGVLTSLQGTTSGVEPGQQVIITITDGPRTVIALATVDQNGDWLTNNIDTSELNKLANWILTTEVSDVAGNSTQDALPLLAEPDPHNLLETDLYQAGVLVTNSNVNIFDAQEITFSELQPELVSIQSGGSNLTIFNSADNKVLEGRTTDTNELVFRFSVLADNSIQTLIYKALDNTLDTDETFLTPIISATQYDADGTSETVLTPLVILVKDSVPQLFNDYAQVTEGDSVFGNVIANDYSLDGELKVNQVTVDGVTKDVGIVPAVFITEQGYLLVDDSGYWLFVANRNLDHQQAQELRFDYQAIDSSGDTASAHNNIVISDGSQGSFVNDFKYNTEGSLSDSPNVFTESFTIKPGSDNPDPDSVKFSEATLVDLESLALTSGNSLIDLSYSLSDDGKTISAEVPFIGLVFTLSLSAIANGDEVNGTTTLTMFDSINQFSSSDLSFIKLTILSSDLDGTANEPGLIDWVLADGTDPQLTNNESLNLSEAELNLGTVTASGSIDLTIGSDAIDELFFDNQQTAMTSGGESLSFAVSPSGNTLTAYTDDVNDPVFTIVIDDLTDAHQSQTLSYEFSLYKGLDQNNGSHFPIKINVRDSDNDTQSLALDITVTDSDDIAVTVGDLQVSETPRDPDTTLTINSTATTTVSVTANQDPIEKLFLDITNGSPVLDSLGNTISQNGQALSWQDNANGTYDAVYGNTVVFSLSLPDDFELAANSSIDVELTFNLYSAIDHLDSSQDHALSLSLPISATDTDGTSIAASSIVTIYDGRDPKIETAGQIDVNESDLANGNIASGISTVSPTIKVSAGSDEITDILLDTAAFNALGIQSGGSPVNLAAANNDGWYIATNDLAEPIFQIKINTDGSTEFELYAALDHPDGNGENLLALDFVATAIDADNDVSASTNFSVSVTDDTPQSENRSLDLVEGESFSTQLLNETVSGSDGASIVSFNYMGTNYAIAANSSVTIDLLNPNLLSEVYGELTLHANGELVLTTESNVTESPALLDSISYVVEDNDGDQVTSTATLNLGDSPGVIRTENAETTEDNSVTLSIEVRPGDTDQNEAVTNIIIDETSLNGGSLFLGNTLLVASGGLITITDLQFSGNVAKPNGVLSYQPAENESNTTSSVSLAISSTISTLSGDRVISSNLEVSVLPVADPPTWSGSSQYTYNMVEDDDSNQTLDITANLVDSIDGSETLSYQFADLPDGLQLSLNGNPVTEGKSYNQNQLDQITVKADNNLAGQFTFTLIAIATEAGNAFAAASDQTAQTSQTVTINVQPEADLPSLSVRNIKGLEDQAINLSDVIAGQLNDTDDSETLSYKIVVQDGWQVSGGSTVLSSPNTYLVQANELDAGIVSLIPKPDISSFTESLTLSVTAIASESTIDGLVPSPVTAESSAQIITVSLTGVVDTPTVADAGAGNWAIDQVNNVISNQASFNEDQLFALDFEFSTSDDDASENINLLITNLPDNIRLVDSLGNPYPLEVVGKDPVTGAIYQVNNSILSQLFVKTDDDFSGELSFDIKAISTEPDGDSGEFEYTVNIEVSPVVDENDGASLFTQAVEDRNVSLNLMPPLSADSDGSETITAYTITSLPSDLHLFIDGVPALVPPGGLDLSTLFDPNTTNLANFLSSGQLTIRADADLSGDFTIPISYQIVDTSPTGATDTKNLTANLQIDVEGRVELDTRLEAITSPLESNDGSAISLDGSVLFVDSDLDGSEYLDYIEIVIPEGEFFQVEHPNGAIMGANNNWIIPANGLTSDSVAETAADILAGASLYSALNTDQVTITIRARVIDDEDARYISAPLQVQVSGHSGGDTVPCTPSAPGDLSNSIVDANEGQDIDVSGHLNGDIANDPSDVISFYISVDDLPDGVELEGAEIYPEYNALGNVTGYTISASAIETMTITGLDEDYAGQLDIPVTVIVTDTCTGDSISEQQAISILVQPIVDDISLTISNNVIQEDTSTNLNMAFVLGDSNIPGEGIETVNSLIFTVPANSSFIGDSAIITNNGDDTWTVIDPSRLNEIEFRPPNNFSGQLTIDVAANITDLADGLLDTQTKNTSLTIKVQPVADQVLLAAINSSGDEDNYIKLDGLAAHQIDLDGSETASLSIHGVPEGAVLSYFDGSNYQLLQNNGADGGSFNGAPTHAWGVGSSQLSEIYILPPLDFSGDIPLIFEAISLETANNDFKVSTQDFVVGVNPVGDDSQFFEVPESLSSDEGIAIDIPLNISSFETDSNEQILVGLEVNNSSDASALTGLDRIVINGQQAHFVYNGSGYIASLLINAASVTSLQLYAGDAFGQLDVTLFSQTKDSAFVLGSEVSDLGDVTTENLTINISPLPDPPIVELQYSHIYAEQSGDIPLGISMDLINPAAGEEGKITISGIPDGIEIAGQAGNNGQLEFMMNEVADLAITGGHNSATNFTLLIDSSATLDDNKAEGISQELEISLSPVGDNTLDGEIQQDLIIGGAGNDLLSGGLNNDVFAFRTEDLGSTGNPNLDTISDFNAAEKADAIDLSSILHGLGVNNGSSAETYIQLSEQSGSTLLEIKPDTTNVTQSIQLSGVSLDELYKGDASLADQSDLLQKMIDDQNLIVS</sequence>
<name>R9PQ59_AGAAL</name>
<dbReference type="NCBIfam" id="TIGR03660">
    <property type="entry name" value="T1SS_rpt_143"/>
    <property type="match status" value="1"/>
</dbReference>
<dbReference type="InterPro" id="IPR011049">
    <property type="entry name" value="Serralysin-like_metalloprot_C"/>
</dbReference>
<gene>
    <name evidence="2" type="ORF">AALB_3612</name>
</gene>
<dbReference type="SUPFAM" id="SSF51120">
    <property type="entry name" value="beta-Roll"/>
    <property type="match status" value="1"/>
</dbReference>
<dbReference type="STRING" id="1331007.AALB_3612"/>
<feature type="compositionally biased region" description="Polar residues" evidence="1">
    <location>
        <begin position="41"/>
        <end position="68"/>
    </location>
</feature>
<evidence type="ECO:0000313" key="2">
    <source>
        <dbReference type="EMBL" id="GAD03532.1"/>
    </source>
</evidence>
<dbReference type="NCBIfam" id="NF033510">
    <property type="entry name" value="Ca_tandemer"/>
    <property type="match status" value="3"/>
</dbReference>
<dbReference type="EMBL" id="BARX01000029">
    <property type="protein sequence ID" value="GAD03532.1"/>
    <property type="molecule type" value="Genomic_DNA"/>
</dbReference>
<accession>R9PQ59</accession>
<dbReference type="Proteomes" id="UP000014461">
    <property type="component" value="Unassembled WGS sequence"/>
</dbReference>